<feature type="compositionally biased region" description="Basic and acidic residues" evidence="1">
    <location>
        <begin position="36"/>
        <end position="50"/>
    </location>
</feature>
<dbReference type="EMBL" id="BQNB010009861">
    <property type="protein sequence ID" value="GJS69426.1"/>
    <property type="molecule type" value="Genomic_DNA"/>
</dbReference>
<organism evidence="2 3">
    <name type="scientific">Tanacetum coccineum</name>
    <dbReference type="NCBI Taxonomy" id="301880"/>
    <lineage>
        <taxon>Eukaryota</taxon>
        <taxon>Viridiplantae</taxon>
        <taxon>Streptophyta</taxon>
        <taxon>Embryophyta</taxon>
        <taxon>Tracheophyta</taxon>
        <taxon>Spermatophyta</taxon>
        <taxon>Magnoliopsida</taxon>
        <taxon>eudicotyledons</taxon>
        <taxon>Gunneridae</taxon>
        <taxon>Pentapetalae</taxon>
        <taxon>asterids</taxon>
        <taxon>campanulids</taxon>
        <taxon>Asterales</taxon>
        <taxon>Asteraceae</taxon>
        <taxon>Asteroideae</taxon>
        <taxon>Anthemideae</taxon>
        <taxon>Anthemidinae</taxon>
        <taxon>Tanacetum</taxon>
    </lineage>
</organism>
<reference evidence="2" key="2">
    <citation type="submission" date="2022-01" db="EMBL/GenBank/DDBJ databases">
        <authorList>
            <person name="Yamashiro T."/>
            <person name="Shiraishi A."/>
            <person name="Satake H."/>
            <person name="Nakayama K."/>
        </authorList>
    </citation>
    <scope>NUCLEOTIDE SEQUENCE</scope>
</reference>
<feature type="compositionally biased region" description="Acidic residues" evidence="1">
    <location>
        <begin position="84"/>
        <end position="95"/>
    </location>
</feature>
<evidence type="ECO:0000313" key="3">
    <source>
        <dbReference type="Proteomes" id="UP001151760"/>
    </source>
</evidence>
<feature type="region of interest" description="Disordered" evidence="1">
    <location>
        <begin position="26"/>
        <end position="58"/>
    </location>
</feature>
<evidence type="ECO:0000256" key="1">
    <source>
        <dbReference type="SAM" id="MobiDB-lite"/>
    </source>
</evidence>
<accession>A0ABQ4XWB3</accession>
<gene>
    <name evidence="2" type="ORF">Tco_0702267</name>
</gene>
<comment type="caution">
    <text evidence="2">The sequence shown here is derived from an EMBL/GenBank/DDBJ whole genome shotgun (WGS) entry which is preliminary data.</text>
</comment>
<dbReference type="Proteomes" id="UP001151760">
    <property type="component" value="Unassembled WGS sequence"/>
</dbReference>
<sequence length="144" mass="16282">MEALTMRIDSRFKEIKGDMKEMRDGCNKCGGPHPSSDCDDKPMGGPKEEEANYASGGYRGNYYGQNYRNWRDLNPNAKPIIFLDDSEDEPDEVEKDAEPLPKKPTHADPLPLKAYQPKILYPYGGTICQVFRHDQGSQDQRTPG</sequence>
<protein>
    <submittedName>
        <fullName evidence="2">Uncharacterized protein</fullName>
    </submittedName>
</protein>
<proteinExistence type="predicted"/>
<reference evidence="2" key="1">
    <citation type="journal article" date="2022" name="Int. J. Mol. Sci.">
        <title>Draft Genome of Tanacetum Coccineum: Genomic Comparison of Closely Related Tanacetum-Family Plants.</title>
        <authorList>
            <person name="Yamashiro T."/>
            <person name="Shiraishi A."/>
            <person name="Nakayama K."/>
            <person name="Satake H."/>
        </authorList>
    </citation>
    <scope>NUCLEOTIDE SEQUENCE</scope>
</reference>
<feature type="region of interest" description="Disordered" evidence="1">
    <location>
        <begin position="81"/>
        <end position="111"/>
    </location>
</feature>
<keyword evidence="3" id="KW-1185">Reference proteome</keyword>
<name>A0ABQ4XWB3_9ASTR</name>
<evidence type="ECO:0000313" key="2">
    <source>
        <dbReference type="EMBL" id="GJS69426.1"/>
    </source>
</evidence>